<name>A0A1J1IT39_9DIPT</name>
<feature type="compositionally biased region" description="Acidic residues" evidence="1">
    <location>
        <begin position="325"/>
        <end position="356"/>
    </location>
</feature>
<feature type="compositionally biased region" description="Basic and acidic residues" evidence="1">
    <location>
        <begin position="556"/>
        <end position="585"/>
    </location>
</feature>
<dbReference type="PANTHER" id="PTHR37687">
    <property type="entry name" value="AGAP006772-PA"/>
    <property type="match status" value="1"/>
</dbReference>
<dbReference type="Proteomes" id="UP000183832">
    <property type="component" value="Unassembled WGS sequence"/>
</dbReference>
<reference evidence="3 4" key="1">
    <citation type="submission" date="2015-04" db="EMBL/GenBank/DDBJ databases">
        <authorList>
            <person name="Syromyatnikov M.Y."/>
            <person name="Popov V.N."/>
        </authorList>
    </citation>
    <scope>NUCLEOTIDE SEQUENCE [LARGE SCALE GENOMIC DNA]</scope>
</reference>
<dbReference type="PANTHER" id="PTHR37687:SF1">
    <property type="entry name" value="AGAP006772-PA"/>
    <property type="match status" value="1"/>
</dbReference>
<keyword evidence="2" id="KW-0732">Signal</keyword>
<accession>A0A1J1IT39</accession>
<organism evidence="3 4">
    <name type="scientific">Clunio marinus</name>
    <dbReference type="NCBI Taxonomy" id="568069"/>
    <lineage>
        <taxon>Eukaryota</taxon>
        <taxon>Metazoa</taxon>
        <taxon>Ecdysozoa</taxon>
        <taxon>Arthropoda</taxon>
        <taxon>Hexapoda</taxon>
        <taxon>Insecta</taxon>
        <taxon>Pterygota</taxon>
        <taxon>Neoptera</taxon>
        <taxon>Endopterygota</taxon>
        <taxon>Diptera</taxon>
        <taxon>Nematocera</taxon>
        <taxon>Chironomoidea</taxon>
        <taxon>Chironomidae</taxon>
        <taxon>Clunio</taxon>
    </lineage>
</organism>
<evidence type="ECO:0000313" key="4">
    <source>
        <dbReference type="Proteomes" id="UP000183832"/>
    </source>
</evidence>
<gene>
    <name evidence="3" type="primary">putative AGAP006772-PA</name>
    <name evidence="3" type="ORF">CLUMA_CG016184</name>
</gene>
<dbReference type="EMBL" id="CVRI01000059">
    <property type="protein sequence ID" value="CRL03375.1"/>
    <property type="molecule type" value="Genomic_DNA"/>
</dbReference>
<protein>
    <submittedName>
        <fullName evidence="3">CLUMA_CG016184, isoform A</fullName>
    </submittedName>
</protein>
<keyword evidence="4" id="KW-1185">Reference proteome</keyword>
<evidence type="ECO:0000256" key="1">
    <source>
        <dbReference type="SAM" id="MobiDB-lite"/>
    </source>
</evidence>
<sequence length="728" mass="84419">MAFKSLIVFTIGFCLCNLSDQSQSFYSLQPAVEALSEREAQLALRNEIENGNIDDFVDSDDFEWNNNDYDSLDRERDHHLQVPNRAFSRYLARPNADYDDFYPSDYKKRSMFRKRDASVFRERSRVPYLQHQQQQALAEKFLRAIEDEREREEQEEYHKQLRNLWNRYQVDESDIERDLFDNDIEPEYFDANNDDIDRKKKKRQNSGNAEVAPAYWNDKRSMPLLPWLPVQRKKRFPVTKRSSNINNDLTSLNKNDKVSQDLKGIFGAAESEKIGDIESKKKKRSSEDSTITHAETTTMKSEKLPTSSAVVGETKKEHKRSTCYSDEDEEADNENDNDDEEGDEDDIDTGDDSSESDSDRKKKKRDTSKSFEVVRAENIPKKKLDMKKKSLQWSNIFGIDRKKKSMGLIFHPLEDVNKRKKKCVAGECFDGEELDEVDYGDDDDNLRKRKRSREEKFDAMDKKLKTIENLIIDDSTKYFENHDGSLSPSEARVMRNRVADRLATAYSLEKMRKAIARLKQSIAMERDLIKGPHNELDDVDDAIEEAKKKKAKRVAVKKEKAEFDNNDHDIESSKKTSPDQIRNDLKEDEEEKKKKKKRSQKKSEFTNLINDDMPMSESYMGGRMAECPLLDRIEKKCRGIDIMSGDSNQNLLEACGAHQLCYLCSDSQSQCDYGYMNEAEDLCGRDIKCKMSARKALAVLRDLGGSRVPPRECIRNPCLSMALRTIAF</sequence>
<proteinExistence type="predicted"/>
<feature type="region of interest" description="Disordered" evidence="1">
    <location>
        <begin position="549"/>
        <end position="614"/>
    </location>
</feature>
<dbReference type="InterPro" id="IPR038875">
    <property type="entry name" value="PLA2_conodipine-like"/>
</dbReference>
<feature type="signal peptide" evidence="2">
    <location>
        <begin position="1"/>
        <end position="24"/>
    </location>
</feature>
<evidence type="ECO:0000256" key="2">
    <source>
        <dbReference type="SAM" id="SignalP"/>
    </source>
</evidence>
<dbReference type="OrthoDB" id="6138985at2759"/>
<feature type="region of interest" description="Disordered" evidence="1">
    <location>
        <begin position="274"/>
        <end position="379"/>
    </location>
</feature>
<feature type="compositionally biased region" description="Polar residues" evidence="1">
    <location>
        <begin position="291"/>
        <end position="309"/>
    </location>
</feature>
<feature type="compositionally biased region" description="Basic and acidic residues" evidence="1">
    <location>
        <begin position="367"/>
        <end position="379"/>
    </location>
</feature>
<feature type="chain" id="PRO_5013108530" evidence="2">
    <location>
        <begin position="25"/>
        <end position="728"/>
    </location>
</feature>
<dbReference type="AlphaFoldDB" id="A0A1J1IT39"/>
<evidence type="ECO:0000313" key="3">
    <source>
        <dbReference type="EMBL" id="CRL03375.1"/>
    </source>
</evidence>
<feature type="region of interest" description="Disordered" evidence="1">
    <location>
        <begin position="190"/>
        <end position="214"/>
    </location>
</feature>